<evidence type="ECO:0000259" key="6">
    <source>
        <dbReference type="SMART" id="SM00499"/>
    </source>
</evidence>
<organism evidence="7 8">
    <name type="scientific">Artemisia annua</name>
    <name type="common">Sweet wormwood</name>
    <dbReference type="NCBI Taxonomy" id="35608"/>
    <lineage>
        <taxon>Eukaryota</taxon>
        <taxon>Viridiplantae</taxon>
        <taxon>Streptophyta</taxon>
        <taxon>Embryophyta</taxon>
        <taxon>Tracheophyta</taxon>
        <taxon>Spermatophyta</taxon>
        <taxon>Magnoliopsida</taxon>
        <taxon>eudicotyledons</taxon>
        <taxon>Gunneridae</taxon>
        <taxon>Pentapetalae</taxon>
        <taxon>asterids</taxon>
        <taxon>campanulids</taxon>
        <taxon>Asterales</taxon>
        <taxon>Asteraceae</taxon>
        <taxon>Asteroideae</taxon>
        <taxon>Anthemideae</taxon>
        <taxon>Artemisiinae</taxon>
        <taxon>Artemisia</taxon>
    </lineage>
</organism>
<evidence type="ECO:0000313" key="8">
    <source>
        <dbReference type="Proteomes" id="UP000245207"/>
    </source>
</evidence>
<dbReference type="InterPro" id="IPR016140">
    <property type="entry name" value="Bifunc_inhib/LTP/seed_store"/>
</dbReference>
<reference evidence="7 8" key="1">
    <citation type="journal article" date="2018" name="Mol. Plant">
        <title>The genome of Artemisia annua provides insight into the evolution of Asteraceae family and artemisinin biosynthesis.</title>
        <authorList>
            <person name="Shen Q."/>
            <person name="Zhang L."/>
            <person name="Liao Z."/>
            <person name="Wang S."/>
            <person name="Yan T."/>
            <person name="Shi P."/>
            <person name="Liu M."/>
            <person name="Fu X."/>
            <person name="Pan Q."/>
            <person name="Wang Y."/>
            <person name="Lv Z."/>
            <person name="Lu X."/>
            <person name="Zhang F."/>
            <person name="Jiang W."/>
            <person name="Ma Y."/>
            <person name="Chen M."/>
            <person name="Hao X."/>
            <person name="Li L."/>
            <person name="Tang Y."/>
            <person name="Lv G."/>
            <person name="Zhou Y."/>
            <person name="Sun X."/>
            <person name="Brodelius P.E."/>
            <person name="Rose J.K.C."/>
            <person name="Tang K."/>
        </authorList>
    </citation>
    <scope>NUCLEOTIDE SEQUENCE [LARGE SCALE GENOMIC DNA]</scope>
    <source>
        <strain evidence="8">cv. Huhao1</strain>
        <tissue evidence="7">Leaf</tissue>
    </source>
</reference>
<dbReference type="GO" id="GO:0008289">
    <property type="term" value="F:lipid binding"/>
    <property type="evidence" value="ECO:0007669"/>
    <property type="project" value="UniProtKB-KW"/>
</dbReference>
<keyword evidence="3 4" id="KW-0446">Lipid-binding</keyword>
<evidence type="ECO:0000313" key="7">
    <source>
        <dbReference type="EMBL" id="PWA41618.1"/>
    </source>
</evidence>
<dbReference type="Pfam" id="PF00234">
    <property type="entry name" value="Tryp_alpha_amyl"/>
    <property type="match status" value="1"/>
</dbReference>
<protein>
    <recommendedName>
        <fullName evidence="4">Non-specific lipid-transfer protein</fullName>
    </recommendedName>
</protein>
<dbReference type="Gene3D" id="1.10.110.10">
    <property type="entry name" value="Plant lipid-transfer and hydrophobic proteins"/>
    <property type="match status" value="1"/>
</dbReference>
<feature type="domain" description="Bifunctional inhibitor/plant lipid transfer protein/seed storage helical" evidence="6">
    <location>
        <begin position="10"/>
        <end position="106"/>
    </location>
</feature>
<feature type="signal peptide" evidence="5">
    <location>
        <begin position="1"/>
        <end position="21"/>
    </location>
</feature>
<keyword evidence="8" id="KW-1185">Reference proteome</keyword>
<dbReference type="PRINTS" id="PR00382">
    <property type="entry name" value="LIPIDTRNSFER"/>
</dbReference>
<sequence length="179" mass="19701">MVGMIMKVLCILVVLMPYTEAATSCGISKCVYHLNASIGGGAVPRSCCNALEDLNATLRTTHDRQQSCACISKMYKSLGNFKHENAVNLPRKCRVNITFIIPETDCAKSIIGCTRMRLYWIASSLRLGFSIFLVDPLSVLGLGLYGGAAFQSSVGVDSWLGVDARMIVEGSYYTWLWWL</sequence>
<dbReference type="STRING" id="35608.A0A2U1KXY8"/>
<keyword evidence="5" id="KW-0732">Signal</keyword>
<dbReference type="SMART" id="SM00499">
    <property type="entry name" value="AAI"/>
    <property type="match status" value="1"/>
</dbReference>
<comment type="caution">
    <text evidence="7">The sequence shown here is derived from an EMBL/GenBank/DDBJ whole genome shotgun (WGS) entry which is preliminary data.</text>
</comment>
<comment type="function">
    <text evidence="4">Plant non-specific lipid-transfer proteins transfer phospholipids as well as galactolipids across membranes. May play a role in wax or cutin deposition in the cell walls of expanding epidermal cells and certain secretory tissues.</text>
</comment>
<evidence type="ECO:0000256" key="4">
    <source>
        <dbReference type="RuleBase" id="RU000628"/>
    </source>
</evidence>
<gene>
    <name evidence="7" type="ORF">CTI12_AA552550</name>
</gene>
<name>A0A2U1KXY8_ARTAN</name>
<keyword evidence="2 4" id="KW-0813">Transport</keyword>
<dbReference type="GO" id="GO:0006869">
    <property type="term" value="P:lipid transport"/>
    <property type="evidence" value="ECO:0007669"/>
    <property type="project" value="InterPro"/>
</dbReference>
<evidence type="ECO:0000256" key="5">
    <source>
        <dbReference type="SAM" id="SignalP"/>
    </source>
</evidence>
<evidence type="ECO:0000256" key="2">
    <source>
        <dbReference type="ARBA" id="ARBA00022448"/>
    </source>
</evidence>
<feature type="chain" id="PRO_5015680662" description="Non-specific lipid-transfer protein" evidence="5">
    <location>
        <begin position="22"/>
        <end position="179"/>
    </location>
</feature>
<dbReference type="EMBL" id="PKPP01012960">
    <property type="protein sequence ID" value="PWA41618.1"/>
    <property type="molecule type" value="Genomic_DNA"/>
</dbReference>
<accession>A0A2U1KXY8</accession>
<dbReference type="Proteomes" id="UP000245207">
    <property type="component" value="Unassembled WGS sequence"/>
</dbReference>
<comment type="similarity">
    <text evidence="1 4">Belongs to the plant LTP family.</text>
</comment>
<dbReference type="AlphaFoldDB" id="A0A2U1KXY8"/>
<dbReference type="CDD" id="cd01960">
    <property type="entry name" value="nsLTP1"/>
    <property type="match status" value="1"/>
</dbReference>
<dbReference type="InterPro" id="IPR000528">
    <property type="entry name" value="Plant_nsLTP"/>
</dbReference>
<dbReference type="SUPFAM" id="SSF47699">
    <property type="entry name" value="Bifunctional inhibitor/lipid-transfer protein/seed storage 2S albumin"/>
    <property type="match status" value="1"/>
</dbReference>
<evidence type="ECO:0000256" key="3">
    <source>
        <dbReference type="ARBA" id="ARBA00023121"/>
    </source>
</evidence>
<dbReference type="InterPro" id="IPR036312">
    <property type="entry name" value="Bifun_inhib/LTP/seed_sf"/>
</dbReference>
<dbReference type="PANTHER" id="PTHR33076">
    <property type="entry name" value="NON-SPECIFIC LIPID-TRANSFER PROTEIN 2-RELATED"/>
    <property type="match status" value="1"/>
</dbReference>
<proteinExistence type="inferred from homology"/>
<evidence type="ECO:0000256" key="1">
    <source>
        <dbReference type="ARBA" id="ARBA00009748"/>
    </source>
</evidence>